<sequence length="126" mass="14276">MYPLCEHTLKLTQVCCFAGLPKWGAWKPPRSRGNMTQASCFYIEYLAIEEWFCSLGWLGSMIEMSPTKGTGDWEEPQRKPDQVQTGNWSGPKPTSLGNRVWQVGSQLDGLGVRIGDDEELRQHQQS</sequence>
<name>A0A7R9J3A2_TIMCA</name>
<proteinExistence type="predicted"/>
<dbReference type="EMBL" id="OE180578">
    <property type="protein sequence ID" value="CAD7571568.1"/>
    <property type="molecule type" value="Genomic_DNA"/>
</dbReference>
<protein>
    <submittedName>
        <fullName evidence="2">(California timema) hypothetical protein</fullName>
    </submittedName>
</protein>
<organism evidence="2">
    <name type="scientific">Timema californicum</name>
    <name type="common">California timema</name>
    <name type="synonym">Walking stick</name>
    <dbReference type="NCBI Taxonomy" id="61474"/>
    <lineage>
        <taxon>Eukaryota</taxon>
        <taxon>Metazoa</taxon>
        <taxon>Ecdysozoa</taxon>
        <taxon>Arthropoda</taxon>
        <taxon>Hexapoda</taxon>
        <taxon>Insecta</taxon>
        <taxon>Pterygota</taxon>
        <taxon>Neoptera</taxon>
        <taxon>Polyneoptera</taxon>
        <taxon>Phasmatodea</taxon>
        <taxon>Timematodea</taxon>
        <taxon>Timematoidea</taxon>
        <taxon>Timematidae</taxon>
        <taxon>Timema</taxon>
    </lineage>
</organism>
<evidence type="ECO:0000256" key="1">
    <source>
        <dbReference type="SAM" id="MobiDB-lite"/>
    </source>
</evidence>
<evidence type="ECO:0000313" key="2">
    <source>
        <dbReference type="EMBL" id="CAD7571568.1"/>
    </source>
</evidence>
<feature type="region of interest" description="Disordered" evidence="1">
    <location>
        <begin position="67"/>
        <end position="99"/>
    </location>
</feature>
<reference evidence="2" key="1">
    <citation type="submission" date="2020-11" db="EMBL/GenBank/DDBJ databases">
        <authorList>
            <person name="Tran Van P."/>
        </authorList>
    </citation>
    <scope>NUCLEOTIDE SEQUENCE</scope>
</reference>
<accession>A0A7R9J3A2</accession>
<gene>
    <name evidence="2" type="ORF">TCMB3V08_LOCUS4238</name>
</gene>
<dbReference type="AlphaFoldDB" id="A0A7R9J3A2"/>